<dbReference type="Proteomes" id="UP001250791">
    <property type="component" value="Unassembled WGS sequence"/>
</dbReference>
<sequence>MAIAHIQHRHPRLFSLFRTLSLRRQHPDIPLLSFFPVPSHHQLAKRPIEASGSIPAKLGQLQADKAVVDHVFETIGHVSRNIELWPLRGCKIFVIHQVGPAWIAESRSGAVNVILGGTSVGQPYAYTMQLAKDSGAFRHPCTAVLRTFFAFASFFSIFDRRIYLCTLCDASIARTRVALPDHESARN</sequence>
<proteinExistence type="predicted"/>
<accession>A0ABU1ST83</accession>
<reference evidence="1 2" key="1">
    <citation type="submission" date="2023-07" db="EMBL/GenBank/DDBJ databases">
        <title>Sorghum-associated microbial communities from plants grown in Nebraska, USA.</title>
        <authorList>
            <person name="Schachtman D."/>
        </authorList>
    </citation>
    <scope>NUCLEOTIDE SEQUENCE [LARGE SCALE GENOMIC DNA]</scope>
    <source>
        <strain evidence="1 2">3199</strain>
    </source>
</reference>
<dbReference type="EMBL" id="JAVDUP010000004">
    <property type="protein sequence ID" value="MDR6902166.1"/>
    <property type="molecule type" value="Genomic_DNA"/>
</dbReference>
<keyword evidence="2" id="KW-1185">Reference proteome</keyword>
<protein>
    <submittedName>
        <fullName evidence="1">Uncharacterized protein</fullName>
    </submittedName>
</protein>
<comment type="caution">
    <text evidence="1">The sequence shown here is derived from an EMBL/GenBank/DDBJ whole genome shotgun (WGS) entry which is preliminary data.</text>
</comment>
<gene>
    <name evidence="1" type="ORF">J2W52_003797</name>
</gene>
<dbReference type="RefSeq" id="WP_146746700.1">
    <property type="nucleotide sequence ID" value="NZ_JAVDUP010000004.1"/>
</dbReference>
<name>A0ABU1ST83_9HYPH</name>
<evidence type="ECO:0000313" key="1">
    <source>
        <dbReference type="EMBL" id="MDR6902166.1"/>
    </source>
</evidence>
<evidence type="ECO:0000313" key="2">
    <source>
        <dbReference type="Proteomes" id="UP001250791"/>
    </source>
</evidence>
<organism evidence="1 2">
    <name type="scientific">Rhizobium miluonense</name>
    <dbReference type="NCBI Taxonomy" id="411945"/>
    <lineage>
        <taxon>Bacteria</taxon>
        <taxon>Pseudomonadati</taxon>
        <taxon>Pseudomonadota</taxon>
        <taxon>Alphaproteobacteria</taxon>
        <taxon>Hyphomicrobiales</taxon>
        <taxon>Rhizobiaceae</taxon>
        <taxon>Rhizobium/Agrobacterium group</taxon>
        <taxon>Rhizobium</taxon>
    </lineage>
</organism>